<dbReference type="InterPro" id="IPR029044">
    <property type="entry name" value="Nucleotide-diphossugar_trans"/>
</dbReference>
<keyword evidence="3" id="KW-1185">Reference proteome</keyword>
<protein>
    <recommendedName>
        <fullName evidence="1">Alpha 1,4-glycosyltransferase domain-containing protein</fullName>
    </recommendedName>
</protein>
<dbReference type="InterPro" id="IPR007652">
    <property type="entry name" value="A1-4-GlycosylTfrase_dom"/>
</dbReference>
<evidence type="ECO:0000313" key="2">
    <source>
        <dbReference type="EMBL" id="ONI25156.1"/>
    </source>
</evidence>
<name>A0A251QMY5_PRUPE</name>
<dbReference type="Pfam" id="PF04488">
    <property type="entry name" value="Gly_transf_sug"/>
    <property type="match status" value="1"/>
</dbReference>
<evidence type="ECO:0000259" key="1">
    <source>
        <dbReference type="Pfam" id="PF04572"/>
    </source>
</evidence>
<dbReference type="Gramene" id="ONI25156">
    <property type="protein sequence ID" value="ONI25156"/>
    <property type="gene ID" value="PRUPE_2G284900"/>
</dbReference>
<gene>
    <name evidence="2" type="ORF">PRUPE_2G284900</name>
</gene>
<dbReference type="Proteomes" id="UP000006882">
    <property type="component" value="Chromosome G2"/>
</dbReference>
<dbReference type="SUPFAM" id="SSF53448">
    <property type="entry name" value="Nucleotide-diphospho-sugar transferases"/>
    <property type="match status" value="1"/>
</dbReference>
<dbReference type="EMBL" id="CM007652">
    <property type="protein sequence ID" value="ONI25156.1"/>
    <property type="molecule type" value="Genomic_DNA"/>
</dbReference>
<feature type="domain" description="Alpha 1,4-glycosyltransferase" evidence="1">
    <location>
        <begin position="274"/>
        <end position="378"/>
    </location>
</feature>
<proteinExistence type="predicted"/>
<dbReference type="Gene3D" id="3.90.550.20">
    <property type="match status" value="1"/>
</dbReference>
<dbReference type="InterPro" id="IPR007577">
    <property type="entry name" value="GlycoTrfase_DXD_sugar-bd_CS"/>
</dbReference>
<dbReference type="PANTHER" id="PTHR46781">
    <property type="entry name" value="ALPHA 1,4-GLYCOSYLTRANSFERASE FAMILY PROTEIN"/>
    <property type="match status" value="1"/>
</dbReference>
<evidence type="ECO:0000313" key="3">
    <source>
        <dbReference type="Proteomes" id="UP000006882"/>
    </source>
</evidence>
<accession>A0A251QMY5</accession>
<organism evidence="2 3">
    <name type="scientific">Prunus persica</name>
    <name type="common">Peach</name>
    <name type="synonym">Amygdalus persica</name>
    <dbReference type="NCBI Taxonomy" id="3760"/>
    <lineage>
        <taxon>Eukaryota</taxon>
        <taxon>Viridiplantae</taxon>
        <taxon>Streptophyta</taxon>
        <taxon>Embryophyta</taxon>
        <taxon>Tracheophyta</taxon>
        <taxon>Spermatophyta</taxon>
        <taxon>Magnoliopsida</taxon>
        <taxon>eudicotyledons</taxon>
        <taxon>Gunneridae</taxon>
        <taxon>Pentapetalae</taxon>
        <taxon>rosids</taxon>
        <taxon>fabids</taxon>
        <taxon>Rosales</taxon>
        <taxon>Rosaceae</taxon>
        <taxon>Amygdaloideae</taxon>
        <taxon>Amygdaleae</taxon>
        <taxon>Prunus</taxon>
    </lineage>
</organism>
<dbReference type="AlphaFoldDB" id="A0A251QMY5"/>
<sequence>MSHKVLDHSQLRRTAKSSLFSTISFTAIFFIIHADSFVSNLCMHTIDLRIHEILDHNHVQTQVAQEQIESALTTEQSTPQLSIQAKIEELEDEIHDPLVPPENTTREERRVWFRRKLPEPEILKSDKLSQQFHSPVLEFLNDGCSLQFYMVWLSPAKSFGERDFLTVDTLFKSHPQGCLMIISNSMDSARGYRILKPLLDRGIKEWQDRGYIPLSQNLSNLIRLAMLYKYGGIYLDTDLIILKDFSGLRNAIGAQSLDSESKIGNRLNSAVMIFDINHPILLDFLEEFATTFNGNKWVTMDLTWSGRSLDYNLTILPLKAFYPLDWIRIHRIFRKPERESESRAVEITLNELNARETYALAIEEGSVMARLISEHCVIFQDLYAS</sequence>
<reference evidence="2 3" key="1">
    <citation type="journal article" date="2013" name="Nat. Genet.">
        <title>The high-quality draft genome of peach (Prunus persica) identifies unique patterns of genetic diversity, domestication and genome evolution.</title>
        <authorList>
            <consortium name="International Peach Genome Initiative"/>
            <person name="Verde I."/>
            <person name="Abbott A.G."/>
            <person name="Scalabrin S."/>
            <person name="Jung S."/>
            <person name="Shu S."/>
            <person name="Marroni F."/>
            <person name="Zhebentyayeva T."/>
            <person name="Dettori M.T."/>
            <person name="Grimwood J."/>
            <person name="Cattonaro F."/>
            <person name="Zuccolo A."/>
            <person name="Rossini L."/>
            <person name="Jenkins J."/>
            <person name="Vendramin E."/>
            <person name="Meisel L.A."/>
            <person name="Decroocq V."/>
            <person name="Sosinski B."/>
            <person name="Prochnik S."/>
            <person name="Mitros T."/>
            <person name="Policriti A."/>
            <person name="Cipriani G."/>
            <person name="Dondini L."/>
            <person name="Ficklin S."/>
            <person name="Goodstein D.M."/>
            <person name="Xuan P."/>
            <person name="Del Fabbro C."/>
            <person name="Aramini V."/>
            <person name="Copetti D."/>
            <person name="Gonzalez S."/>
            <person name="Horner D.S."/>
            <person name="Falchi R."/>
            <person name="Lucas S."/>
            <person name="Mica E."/>
            <person name="Maldonado J."/>
            <person name="Lazzari B."/>
            <person name="Bielenberg D."/>
            <person name="Pirona R."/>
            <person name="Miculan M."/>
            <person name="Barakat A."/>
            <person name="Testolin R."/>
            <person name="Stella A."/>
            <person name="Tartarini S."/>
            <person name="Tonutti P."/>
            <person name="Arus P."/>
            <person name="Orellana A."/>
            <person name="Wells C."/>
            <person name="Main D."/>
            <person name="Vizzotto G."/>
            <person name="Silva H."/>
            <person name="Salamini F."/>
            <person name="Schmutz J."/>
            <person name="Morgante M."/>
            <person name="Rokhsar D.S."/>
        </authorList>
    </citation>
    <scope>NUCLEOTIDE SEQUENCE [LARGE SCALE GENOMIC DNA]</scope>
    <source>
        <strain evidence="3">cv. Nemared</strain>
    </source>
</reference>
<dbReference type="InterPro" id="IPR044789">
    <property type="entry name" value="Put_A1-4-GlycosylTfrase_plant"/>
</dbReference>
<dbReference type="Pfam" id="PF04572">
    <property type="entry name" value="Gb3_synth"/>
    <property type="match status" value="1"/>
</dbReference>
<dbReference type="PANTHER" id="PTHR46781:SF7">
    <property type="entry name" value="ALPHA 1,4-GLYCOSYLTRANSFERASE FAMILY PROTEIN"/>
    <property type="match status" value="1"/>
</dbReference>